<accession>A0A8R7UD93</accession>
<sequence length="93" mass="10417">MVLYGLSDKGTRLLADVKRLLAEIMLPRLNQHHLVGSDSGGMEHGKLLAACSLTICQTHKWSFVWQCFSIEHIKIAICLSFLLTNDESFSTNL</sequence>
<dbReference type="Gramene" id="TuG1812G0500000054.01.T01">
    <property type="protein sequence ID" value="TuG1812G0500000054.01.T01"/>
    <property type="gene ID" value="TuG1812G0500000054.01"/>
</dbReference>
<evidence type="ECO:0000313" key="1">
    <source>
        <dbReference type="EnsemblPlants" id="TuG1812G0500000054.01.T01"/>
    </source>
</evidence>
<dbReference type="AlphaFoldDB" id="A0A8R7UD93"/>
<dbReference type="Proteomes" id="UP000015106">
    <property type="component" value="Chromosome 5"/>
</dbReference>
<reference evidence="2" key="1">
    <citation type="journal article" date="2013" name="Nature">
        <title>Draft genome of the wheat A-genome progenitor Triticum urartu.</title>
        <authorList>
            <person name="Ling H.Q."/>
            <person name="Zhao S."/>
            <person name="Liu D."/>
            <person name="Wang J."/>
            <person name="Sun H."/>
            <person name="Zhang C."/>
            <person name="Fan H."/>
            <person name="Li D."/>
            <person name="Dong L."/>
            <person name="Tao Y."/>
            <person name="Gao C."/>
            <person name="Wu H."/>
            <person name="Li Y."/>
            <person name="Cui Y."/>
            <person name="Guo X."/>
            <person name="Zheng S."/>
            <person name="Wang B."/>
            <person name="Yu K."/>
            <person name="Liang Q."/>
            <person name="Yang W."/>
            <person name="Lou X."/>
            <person name="Chen J."/>
            <person name="Feng M."/>
            <person name="Jian J."/>
            <person name="Zhang X."/>
            <person name="Luo G."/>
            <person name="Jiang Y."/>
            <person name="Liu J."/>
            <person name="Wang Z."/>
            <person name="Sha Y."/>
            <person name="Zhang B."/>
            <person name="Wu H."/>
            <person name="Tang D."/>
            <person name="Shen Q."/>
            <person name="Xue P."/>
            <person name="Zou S."/>
            <person name="Wang X."/>
            <person name="Liu X."/>
            <person name="Wang F."/>
            <person name="Yang Y."/>
            <person name="An X."/>
            <person name="Dong Z."/>
            <person name="Zhang K."/>
            <person name="Zhang X."/>
            <person name="Luo M.C."/>
            <person name="Dvorak J."/>
            <person name="Tong Y."/>
            <person name="Wang J."/>
            <person name="Yang H."/>
            <person name="Li Z."/>
            <person name="Wang D."/>
            <person name="Zhang A."/>
            <person name="Wang J."/>
        </authorList>
    </citation>
    <scope>NUCLEOTIDE SEQUENCE</scope>
    <source>
        <strain evidence="2">cv. G1812</strain>
    </source>
</reference>
<protein>
    <submittedName>
        <fullName evidence="1">Uncharacterized protein</fullName>
    </submittedName>
</protein>
<dbReference type="EnsemblPlants" id="TuG1812G0500000054.01.T01">
    <property type="protein sequence ID" value="TuG1812G0500000054.01.T01"/>
    <property type="gene ID" value="TuG1812G0500000054.01"/>
</dbReference>
<organism evidence="1 2">
    <name type="scientific">Triticum urartu</name>
    <name type="common">Red wild einkorn</name>
    <name type="synonym">Crithodium urartu</name>
    <dbReference type="NCBI Taxonomy" id="4572"/>
    <lineage>
        <taxon>Eukaryota</taxon>
        <taxon>Viridiplantae</taxon>
        <taxon>Streptophyta</taxon>
        <taxon>Embryophyta</taxon>
        <taxon>Tracheophyta</taxon>
        <taxon>Spermatophyta</taxon>
        <taxon>Magnoliopsida</taxon>
        <taxon>Liliopsida</taxon>
        <taxon>Poales</taxon>
        <taxon>Poaceae</taxon>
        <taxon>BOP clade</taxon>
        <taxon>Pooideae</taxon>
        <taxon>Triticodae</taxon>
        <taxon>Triticeae</taxon>
        <taxon>Triticinae</taxon>
        <taxon>Triticum</taxon>
    </lineage>
</organism>
<proteinExistence type="predicted"/>
<name>A0A8R7UD93_TRIUA</name>
<keyword evidence="2" id="KW-1185">Reference proteome</keyword>
<reference evidence="1" key="2">
    <citation type="submission" date="2018-03" db="EMBL/GenBank/DDBJ databases">
        <title>The Triticum urartu genome reveals the dynamic nature of wheat genome evolution.</title>
        <authorList>
            <person name="Ling H."/>
            <person name="Ma B."/>
            <person name="Shi X."/>
            <person name="Liu H."/>
            <person name="Dong L."/>
            <person name="Sun H."/>
            <person name="Cao Y."/>
            <person name="Gao Q."/>
            <person name="Zheng S."/>
            <person name="Li Y."/>
            <person name="Yu Y."/>
            <person name="Du H."/>
            <person name="Qi M."/>
            <person name="Li Y."/>
            <person name="Yu H."/>
            <person name="Cui Y."/>
            <person name="Wang N."/>
            <person name="Chen C."/>
            <person name="Wu H."/>
            <person name="Zhao Y."/>
            <person name="Zhang J."/>
            <person name="Li Y."/>
            <person name="Zhou W."/>
            <person name="Zhang B."/>
            <person name="Hu W."/>
            <person name="Eijk M."/>
            <person name="Tang J."/>
            <person name="Witsenboer H."/>
            <person name="Zhao S."/>
            <person name="Li Z."/>
            <person name="Zhang A."/>
            <person name="Wang D."/>
            <person name="Liang C."/>
        </authorList>
    </citation>
    <scope>NUCLEOTIDE SEQUENCE [LARGE SCALE GENOMIC DNA]</scope>
    <source>
        <strain evidence="1">cv. G1812</strain>
    </source>
</reference>
<evidence type="ECO:0000313" key="2">
    <source>
        <dbReference type="Proteomes" id="UP000015106"/>
    </source>
</evidence>
<reference evidence="1" key="3">
    <citation type="submission" date="2022-06" db="UniProtKB">
        <authorList>
            <consortium name="EnsemblPlants"/>
        </authorList>
    </citation>
    <scope>IDENTIFICATION</scope>
</reference>